<reference evidence="2" key="1">
    <citation type="submission" date="2016-11" db="UniProtKB">
        <authorList>
            <consortium name="WormBaseParasite"/>
        </authorList>
    </citation>
    <scope>IDENTIFICATION</scope>
</reference>
<dbReference type="Proteomes" id="UP000095287">
    <property type="component" value="Unplaced"/>
</dbReference>
<proteinExistence type="predicted"/>
<name>A0A1I7Z3E3_9BILA</name>
<evidence type="ECO:0000313" key="2">
    <source>
        <dbReference type="WBParaSite" id="L893_g22443.t1"/>
    </source>
</evidence>
<evidence type="ECO:0000313" key="1">
    <source>
        <dbReference type="Proteomes" id="UP000095287"/>
    </source>
</evidence>
<organism evidence="1 2">
    <name type="scientific">Steinernema glaseri</name>
    <dbReference type="NCBI Taxonomy" id="37863"/>
    <lineage>
        <taxon>Eukaryota</taxon>
        <taxon>Metazoa</taxon>
        <taxon>Ecdysozoa</taxon>
        <taxon>Nematoda</taxon>
        <taxon>Chromadorea</taxon>
        <taxon>Rhabditida</taxon>
        <taxon>Tylenchina</taxon>
        <taxon>Panagrolaimomorpha</taxon>
        <taxon>Strongyloidoidea</taxon>
        <taxon>Steinernematidae</taxon>
        <taxon>Steinernema</taxon>
    </lineage>
</organism>
<dbReference type="WBParaSite" id="L893_g22443.t1">
    <property type="protein sequence ID" value="L893_g22443.t1"/>
    <property type="gene ID" value="L893_g22443"/>
</dbReference>
<protein>
    <submittedName>
        <fullName evidence="2">Secreted protein</fullName>
    </submittedName>
</protein>
<sequence length="156" mass="17959">MGLSKTYTAYLLSVSIVDSRQTVPQSCYGIFVESTIAKMLLVLSLLGLSAHRLVTDAIDLRQDPNSRMRNITITYTDDTSDNRGTFKATAPFRSFYYVKKTAEMIASSRGDWCYFGVEVHKKSDIMEYWSTEDKRMFQQMLHYSNCIARVKSKFKE</sequence>
<keyword evidence="1" id="KW-1185">Reference proteome</keyword>
<dbReference type="AlphaFoldDB" id="A0A1I7Z3E3"/>
<accession>A0A1I7Z3E3</accession>